<evidence type="ECO:0000313" key="1">
    <source>
        <dbReference type="EMBL" id="OLQ15290.1"/>
    </source>
</evidence>
<dbReference type="GO" id="GO:0043022">
    <property type="term" value="F:ribosome binding"/>
    <property type="evidence" value="ECO:0007669"/>
    <property type="project" value="TreeGrafter"/>
</dbReference>
<dbReference type="Pfam" id="PF13920">
    <property type="entry name" value="zf-C3HC4_3"/>
    <property type="match status" value="1"/>
</dbReference>
<sequence length="165" mass="18712">MAPAPVAFCGVAAPSEARGSALERGPKYVAVGHCGHAEVCWICIIRLRTLMKDINCPVCKVPITEMAITPDGRGWQVCHASGETLLFDYRCWQRSCVEKDECFPTLEALQRHVEQVHRRRKAFLFEQLLYSPDDLRRHHEDGDTPSTVGKKLSRVDGLKDYLQRF</sequence>
<reference evidence="1 2" key="1">
    <citation type="submission" date="2016-02" db="EMBL/GenBank/DDBJ databases">
        <title>Genome analysis of coral dinoflagellate symbionts highlights evolutionary adaptations to a symbiotic lifestyle.</title>
        <authorList>
            <person name="Aranda M."/>
            <person name="Li Y."/>
            <person name="Liew Y.J."/>
            <person name="Baumgarten S."/>
            <person name="Simakov O."/>
            <person name="Wilson M."/>
            <person name="Piel J."/>
            <person name="Ashoor H."/>
            <person name="Bougouffa S."/>
            <person name="Bajic V.B."/>
            <person name="Ryu T."/>
            <person name="Ravasi T."/>
            <person name="Bayer T."/>
            <person name="Micklem G."/>
            <person name="Kim H."/>
            <person name="Bhak J."/>
            <person name="Lajeunesse T.C."/>
            <person name="Voolstra C.R."/>
        </authorList>
    </citation>
    <scope>NUCLEOTIDE SEQUENCE [LARGE SCALE GENOMIC DNA]</scope>
    <source>
        <strain evidence="1 2">CCMP2467</strain>
    </source>
</reference>
<accession>A0A1Q9F6H5</accession>
<dbReference type="PANTHER" id="PTHR22938:SF0">
    <property type="entry name" value="E3 UBIQUITIN-PROTEIN LIGASE ZNF598"/>
    <property type="match status" value="1"/>
</dbReference>
<dbReference type="Gene3D" id="3.30.40.10">
    <property type="entry name" value="Zinc/RING finger domain, C3HC4 (zinc finger)"/>
    <property type="match status" value="1"/>
</dbReference>
<dbReference type="GO" id="GO:0072344">
    <property type="term" value="P:rescue of stalled ribosome"/>
    <property type="evidence" value="ECO:0007669"/>
    <property type="project" value="InterPro"/>
</dbReference>
<organism evidence="1 2">
    <name type="scientific">Symbiodinium microadriaticum</name>
    <name type="common">Dinoflagellate</name>
    <name type="synonym">Zooxanthella microadriatica</name>
    <dbReference type="NCBI Taxonomy" id="2951"/>
    <lineage>
        <taxon>Eukaryota</taxon>
        <taxon>Sar</taxon>
        <taxon>Alveolata</taxon>
        <taxon>Dinophyceae</taxon>
        <taxon>Suessiales</taxon>
        <taxon>Symbiodiniaceae</taxon>
        <taxon>Symbiodinium</taxon>
    </lineage>
</organism>
<dbReference type="OrthoDB" id="3838338at2759"/>
<dbReference type="SUPFAM" id="SSF57850">
    <property type="entry name" value="RING/U-box"/>
    <property type="match status" value="1"/>
</dbReference>
<dbReference type="AlphaFoldDB" id="A0A1Q9F6H5"/>
<dbReference type="EMBL" id="LSRX01000005">
    <property type="protein sequence ID" value="OLQ15290.1"/>
    <property type="molecule type" value="Genomic_DNA"/>
</dbReference>
<name>A0A1Q9F6H5_SYMMI</name>
<comment type="caution">
    <text evidence="1">The sequence shown here is derived from an EMBL/GenBank/DDBJ whole genome shotgun (WGS) entry which is preliminary data.</text>
</comment>
<dbReference type="GO" id="GO:0016567">
    <property type="term" value="P:protein ubiquitination"/>
    <property type="evidence" value="ECO:0007669"/>
    <property type="project" value="TreeGrafter"/>
</dbReference>
<dbReference type="InterPro" id="IPR044288">
    <property type="entry name" value="ZNF598/HEL2"/>
</dbReference>
<proteinExistence type="predicted"/>
<dbReference type="GO" id="GO:0061630">
    <property type="term" value="F:ubiquitin protein ligase activity"/>
    <property type="evidence" value="ECO:0007669"/>
    <property type="project" value="InterPro"/>
</dbReference>
<keyword evidence="2" id="KW-1185">Reference proteome</keyword>
<dbReference type="Proteomes" id="UP000186817">
    <property type="component" value="Unassembled WGS sequence"/>
</dbReference>
<dbReference type="InterPro" id="IPR013083">
    <property type="entry name" value="Znf_RING/FYVE/PHD"/>
</dbReference>
<protein>
    <recommendedName>
        <fullName evidence="3">C2H2-type domain-containing protein</fullName>
    </recommendedName>
</protein>
<evidence type="ECO:0008006" key="3">
    <source>
        <dbReference type="Google" id="ProtNLM"/>
    </source>
</evidence>
<gene>
    <name evidence="1" type="ORF">AK812_SmicGene476</name>
</gene>
<dbReference type="PANTHER" id="PTHR22938">
    <property type="entry name" value="ZINC FINGER PROTEIN 598"/>
    <property type="match status" value="1"/>
</dbReference>
<evidence type="ECO:0000313" key="2">
    <source>
        <dbReference type="Proteomes" id="UP000186817"/>
    </source>
</evidence>